<dbReference type="Proteomes" id="UP000521872">
    <property type="component" value="Unassembled WGS sequence"/>
</dbReference>
<evidence type="ECO:0000256" key="3">
    <source>
        <dbReference type="ARBA" id="ARBA00022617"/>
    </source>
</evidence>
<keyword evidence="4 8" id="KW-0479">Metal-binding</keyword>
<dbReference type="SUPFAM" id="SSF48264">
    <property type="entry name" value="Cytochrome P450"/>
    <property type="match status" value="1"/>
</dbReference>
<dbReference type="Pfam" id="PF00067">
    <property type="entry name" value="p450"/>
    <property type="match status" value="1"/>
</dbReference>
<protein>
    <recommendedName>
        <fullName evidence="12">Cytochrome P450 monooxygenase pc-3</fullName>
    </recommendedName>
</protein>
<keyword evidence="5 9" id="KW-0560">Oxidoreductase</keyword>
<dbReference type="PRINTS" id="PR00385">
    <property type="entry name" value="P450"/>
</dbReference>
<dbReference type="GO" id="GO:0020037">
    <property type="term" value="F:heme binding"/>
    <property type="evidence" value="ECO:0007669"/>
    <property type="project" value="InterPro"/>
</dbReference>
<evidence type="ECO:0000256" key="4">
    <source>
        <dbReference type="ARBA" id="ARBA00022723"/>
    </source>
</evidence>
<sequence length="586" mass="67086">MPPGPRFLFALLPSFITPAAIAYSFLTLFNAYLGGLIPKWFVLLATCLARPILSILQRYYTRSVDCKAAAAHNAFIIPHVQEKPLKLAGLSLMKMLVDDFKAGYPGNQFRKWSLEYGYTYQLRFPSENRIVTFDPEHIKAILATQFDTFDKGPVFYKQSQSLLGTGVFNSDGEMWKFHRSMTRPFFTRDRISDFDVFEAHSAHALKLAKARLEEGHAIDFQDLALRFTLDSATTFLFGHNVDSLSAGPPYSPTSGMQNSRQFLEHPSNTFVDAFVKAQTQTALRLRVGPIWPLAEFWEDKVEKSRKVMDQYTLPFLKKALEETEKKNGVDEDEEPETLLSHLARHTQDDKIIQDELTNLLVAGRDTAGCTLTFAIYMLAEHPKIATRLRQEVIEVVGATGRPTYDNLRDMKYMRAFINEVLRLYAPVPFNSRTSHKPAVWTSKGPGSKHYYIPANTKVLYSVMYLHRRKDLWGPDALEFDPDRFLDERLHKYLTPNPFIFCPFNAGPRICLGQQFAYQETSYFLVRLLQQFSNFRLDPGAQPAWSKPPADWAHQGDERAAKEKITPAFHLTLYVKGGLWGRMDEVY</sequence>
<keyword evidence="7 9" id="KW-0503">Monooxygenase</keyword>
<keyword evidence="6 8" id="KW-0408">Iron</keyword>
<evidence type="ECO:0000256" key="7">
    <source>
        <dbReference type="ARBA" id="ARBA00023033"/>
    </source>
</evidence>
<reference evidence="10 11" key="1">
    <citation type="submission" date="2019-12" db="EMBL/GenBank/DDBJ databases">
        <authorList>
            <person name="Floudas D."/>
            <person name="Bentzer J."/>
            <person name="Ahren D."/>
            <person name="Johansson T."/>
            <person name="Persson P."/>
            <person name="Tunlid A."/>
        </authorList>
    </citation>
    <scope>NUCLEOTIDE SEQUENCE [LARGE SCALE GENOMIC DNA]</scope>
    <source>
        <strain evidence="10 11">CBS 102.39</strain>
    </source>
</reference>
<dbReference type="GO" id="GO:0016705">
    <property type="term" value="F:oxidoreductase activity, acting on paired donors, with incorporation or reduction of molecular oxygen"/>
    <property type="evidence" value="ECO:0007669"/>
    <property type="project" value="InterPro"/>
</dbReference>
<keyword evidence="3 8" id="KW-0349">Heme</keyword>
<dbReference type="PANTHER" id="PTHR24287:SF1">
    <property type="entry name" value="P450, PUTATIVE (EUROFUNG)-RELATED"/>
    <property type="match status" value="1"/>
</dbReference>
<dbReference type="EMBL" id="JAACJL010000032">
    <property type="protein sequence ID" value="KAF4616020.1"/>
    <property type="molecule type" value="Genomic_DNA"/>
</dbReference>
<evidence type="ECO:0000256" key="5">
    <source>
        <dbReference type="ARBA" id="ARBA00023002"/>
    </source>
</evidence>
<gene>
    <name evidence="10" type="ORF">D9613_011433</name>
</gene>
<evidence type="ECO:0000313" key="10">
    <source>
        <dbReference type="EMBL" id="KAF4616020.1"/>
    </source>
</evidence>
<name>A0A8H4VPX1_9AGAR</name>
<feature type="binding site" description="axial binding residue" evidence="8">
    <location>
        <position position="510"/>
    </location>
    <ligand>
        <name>heme</name>
        <dbReference type="ChEBI" id="CHEBI:30413"/>
    </ligand>
    <ligandPart>
        <name>Fe</name>
        <dbReference type="ChEBI" id="CHEBI:18248"/>
    </ligandPart>
</feature>
<dbReference type="PROSITE" id="PS00086">
    <property type="entry name" value="CYTOCHROME_P450"/>
    <property type="match status" value="1"/>
</dbReference>
<keyword evidence="11" id="KW-1185">Reference proteome</keyword>
<dbReference type="PANTHER" id="PTHR24287">
    <property type="entry name" value="P450, PUTATIVE (EUROFUNG)-RELATED"/>
    <property type="match status" value="1"/>
</dbReference>
<dbReference type="InterPro" id="IPR002401">
    <property type="entry name" value="Cyt_P450_E_grp-I"/>
</dbReference>
<evidence type="ECO:0000256" key="8">
    <source>
        <dbReference type="PIRSR" id="PIRSR602401-1"/>
    </source>
</evidence>
<comment type="cofactor">
    <cofactor evidence="1 8">
        <name>heme</name>
        <dbReference type="ChEBI" id="CHEBI:30413"/>
    </cofactor>
</comment>
<evidence type="ECO:0000256" key="2">
    <source>
        <dbReference type="ARBA" id="ARBA00010617"/>
    </source>
</evidence>
<dbReference type="InterPro" id="IPR001128">
    <property type="entry name" value="Cyt_P450"/>
</dbReference>
<dbReference type="AlphaFoldDB" id="A0A8H4VPX1"/>
<evidence type="ECO:0000256" key="6">
    <source>
        <dbReference type="ARBA" id="ARBA00023004"/>
    </source>
</evidence>
<proteinExistence type="inferred from homology"/>
<dbReference type="CDD" id="cd11063">
    <property type="entry name" value="CYP52"/>
    <property type="match status" value="1"/>
</dbReference>
<dbReference type="PRINTS" id="PR00463">
    <property type="entry name" value="EP450I"/>
</dbReference>
<evidence type="ECO:0008006" key="12">
    <source>
        <dbReference type="Google" id="ProtNLM"/>
    </source>
</evidence>
<dbReference type="Gene3D" id="1.10.630.10">
    <property type="entry name" value="Cytochrome P450"/>
    <property type="match status" value="1"/>
</dbReference>
<evidence type="ECO:0000313" key="11">
    <source>
        <dbReference type="Proteomes" id="UP000521872"/>
    </source>
</evidence>
<accession>A0A8H4VPX1</accession>
<dbReference type="GO" id="GO:0005506">
    <property type="term" value="F:iron ion binding"/>
    <property type="evidence" value="ECO:0007669"/>
    <property type="project" value="InterPro"/>
</dbReference>
<evidence type="ECO:0000256" key="1">
    <source>
        <dbReference type="ARBA" id="ARBA00001971"/>
    </source>
</evidence>
<dbReference type="InterPro" id="IPR036396">
    <property type="entry name" value="Cyt_P450_sf"/>
</dbReference>
<dbReference type="GO" id="GO:0004497">
    <property type="term" value="F:monooxygenase activity"/>
    <property type="evidence" value="ECO:0007669"/>
    <property type="project" value="UniProtKB-KW"/>
</dbReference>
<organism evidence="10 11">
    <name type="scientific">Agrocybe pediades</name>
    <dbReference type="NCBI Taxonomy" id="84607"/>
    <lineage>
        <taxon>Eukaryota</taxon>
        <taxon>Fungi</taxon>
        <taxon>Dikarya</taxon>
        <taxon>Basidiomycota</taxon>
        <taxon>Agaricomycotina</taxon>
        <taxon>Agaricomycetes</taxon>
        <taxon>Agaricomycetidae</taxon>
        <taxon>Agaricales</taxon>
        <taxon>Agaricineae</taxon>
        <taxon>Strophariaceae</taxon>
        <taxon>Agrocybe</taxon>
    </lineage>
</organism>
<dbReference type="InterPro" id="IPR017972">
    <property type="entry name" value="Cyt_P450_CS"/>
</dbReference>
<comment type="caution">
    <text evidence="10">The sequence shown here is derived from an EMBL/GenBank/DDBJ whole genome shotgun (WGS) entry which is preliminary data.</text>
</comment>
<evidence type="ECO:0000256" key="9">
    <source>
        <dbReference type="RuleBase" id="RU000461"/>
    </source>
</evidence>
<comment type="similarity">
    <text evidence="2 9">Belongs to the cytochrome P450 family.</text>
</comment>
<dbReference type="InterPro" id="IPR047146">
    <property type="entry name" value="Cyt_P450_E_CYP52_fungi"/>
</dbReference>